<accession>A0A3E1F0R7</accession>
<reference evidence="2 3" key="1">
    <citation type="submission" date="2018-08" db="EMBL/GenBank/DDBJ databases">
        <title>The draft genome squence of Brumimicrobium sp. N62.</title>
        <authorList>
            <person name="Du Z.-J."/>
            <person name="Luo H.-R."/>
        </authorList>
    </citation>
    <scope>NUCLEOTIDE SEQUENCE [LARGE SCALE GENOMIC DNA]</scope>
    <source>
        <strain evidence="2 3">N62</strain>
    </source>
</reference>
<name>A0A3E1F0R7_9FLAO</name>
<dbReference type="EMBL" id="QURB01000002">
    <property type="protein sequence ID" value="RFC55333.1"/>
    <property type="molecule type" value="Genomic_DNA"/>
</dbReference>
<feature type="transmembrane region" description="Helical" evidence="1">
    <location>
        <begin position="108"/>
        <end position="134"/>
    </location>
</feature>
<keyword evidence="1" id="KW-1133">Transmembrane helix</keyword>
<evidence type="ECO:0000256" key="1">
    <source>
        <dbReference type="SAM" id="Phobius"/>
    </source>
</evidence>
<gene>
    <name evidence="2" type="ORF">DXU93_05790</name>
</gene>
<evidence type="ECO:0000313" key="2">
    <source>
        <dbReference type="EMBL" id="RFC55333.1"/>
    </source>
</evidence>
<evidence type="ECO:0008006" key="4">
    <source>
        <dbReference type="Google" id="ProtNLM"/>
    </source>
</evidence>
<comment type="caution">
    <text evidence="2">The sequence shown here is derived from an EMBL/GenBank/DDBJ whole genome shotgun (WGS) entry which is preliminary data.</text>
</comment>
<dbReference type="RefSeq" id="WP_116880313.1">
    <property type="nucleotide sequence ID" value="NZ_QURB01000002.1"/>
</dbReference>
<protein>
    <recommendedName>
        <fullName evidence="4">DUF4199 domain-containing protein</fullName>
    </recommendedName>
</protein>
<sequence length="143" mass="15931">MLQRSHAIRNGIILFLLLGFYFLILDLIGLADNVYLRLVNYIFIIGILKLTIKTAVKNGENYLRKLIIGIATVTIGIGLGAIGLFIYLNGIDAPIEDYVEGLIPADTYAGLSFALFIEALSSSIIIVFIMLQFYKNEQTEKIK</sequence>
<keyword evidence="1" id="KW-0472">Membrane</keyword>
<dbReference type="AlphaFoldDB" id="A0A3E1F0R7"/>
<feature type="transmembrane region" description="Helical" evidence="1">
    <location>
        <begin position="12"/>
        <end position="32"/>
    </location>
</feature>
<dbReference type="OrthoDB" id="1361176at2"/>
<keyword evidence="1" id="KW-0812">Transmembrane</keyword>
<feature type="transmembrane region" description="Helical" evidence="1">
    <location>
        <begin position="38"/>
        <end position="56"/>
    </location>
</feature>
<dbReference type="Proteomes" id="UP000257127">
    <property type="component" value="Unassembled WGS sequence"/>
</dbReference>
<proteinExistence type="predicted"/>
<feature type="transmembrane region" description="Helical" evidence="1">
    <location>
        <begin position="68"/>
        <end position="88"/>
    </location>
</feature>
<organism evidence="2 3">
    <name type="scientific">Brumimicrobium aurantiacum</name>
    <dbReference type="NCBI Taxonomy" id="1737063"/>
    <lineage>
        <taxon>Bacteria</taxon>
        <taxon>Pseudomonadati</taxon>
        <taxon>Bacteroidota</taxon>
        <taxon>Flavobacteriia</taxon>
        <taxon>Flavobacteriales</taxon>
        <taxon>Crocinitomicaceae</taxon>
        <taxon>Brumimicrobium</taxon>
    </lineage>
</organism>
<keyword evidence="3" id="KW-1185">Reference proteome</keyword>
<evidence type="ECO:0000313" key="3">
    <source>
        <dbReference type="Proteomes" id="UP000257127"/>
    </source>
</evidence>